<protein>
    <submittedName>
        <fullName evidence="1">Uncharacterized protein</fullName>
    </submittedName>
</protein>
<dbReference type="AlphaFoldDB" id="A0A0N8H4H2"/>
<proteinExistence type="predicted"/>
<organism evidence="1 2">
    <name type="scientific">Croceitalea dokdonensis DOKDO 023</name>
    <dbReference type="NCBI Taxonomy" id="1300341"/>
    <lineage>
        <taxon>Bacteria</taxon>
        <taxon>Pseudomonadati</taxon>
        <taxon>Bacteroidota</taxon>
        <taxon>Flavobacteriia</taxon>
        <taxon>Flavobacteriales</taxon>
        <taxon>Flavobacteriaceae</taxon>
        <taxon>Croceitalea</taxon>
    </lineage>
</organism>
<accession>A0A0N8H4H2</accession>
<name>A0A0N8H4H2_9FLAO</name>
<keyword evidence="2" id="KW-1185">Reference proteome</keyword>
<gene>
    <name evidence="1" type="ORF">I595_267</name>
</gene>
<dbReference type="EMBL" id="LDJX01000001">
    <property type="protein sequence ID" value="KPM33364.1"/>
    <property type="molecule type" value="Genomic_DNA"/>
</dbReference>
<comment type="caution">
    <text evidence="1">The sequence shown here is derived from an EMBL/GenBank/DDBJ whole genome shotgun (WGS) entry which is preliminary data.</text>
</comment>
<dbReference type="STRING" id="1300341.I595_267"/>
<evidence type="ECO:0000313" key="1">
    <source>
        <dbReference type="EMBL" id="KPM33364.1"/>
    </source>
</evidence>
<dbReference type="Proteomes" id="UP000050280">
    <property type="component" value="Unassembled WGS sequence"/>
</dbReference>
<reference evidence="1 2" key="1">
    <citation type="submission" date="2015-09" db="EMBL/GenBank/DDBJ databases">
        <title>Genome sequence of the marine flavobacterium Croceitalea dokdonensis DOKDO 023 that contains proton- and sodium-pumping rhodopsins.</title>
        <authorList>
            <person name="Kwon S.-K."/>
            <person name="Lee H.K."/>
            <person name="Kwak M.-J."/>
            <person name="Kim J.F."/>
        </authorList>
    </citation>
    <scope>NUCLEOTIDE SEQUENCE [LARGE SCALE GENOMIC DNA]</scope>
    <source>
        <strain evidence="1 2">DOKDO 023</strain>
    </source>
</reference>
<evidence type="ECO:0000313" key="2">
    <source>
        <dbReference type="Proteomes" id="UP000050280"/>
    </source>
</evidence>
<sequence length="40" mass="4317">MASVFMATISLAQKILVISDNSKYWSYLAAVCLNSLGGYS</sequence>